<dbReference type="EMBL" id="JAFNEN010002598">
    <property type="protein sequence ID" value="KAG8172545.1"/>
    <property type="molecule type" value="Genomic_DNA"/>
</dbReference>
<dbReference type="AlphaFoldDB" id="A0AAV6TKQ4"/>
<feature type="non-terminal residue" evidence="1">
    <location>
        <position position="207"/>
    </location>
</feature>
<dbReference type="Proteomes" id="UP000827092">
    <property type="component" value="Unassembled WGS sequence"/>
</dbReference>
<evidence type="ECO:0000313" key="1">
    <source>
        <dbReference type="EMBL" id="KAG8172545.1"/>
    </source>
</evidence>
<reference evidence="1 2" key="1">
    <citation type="journal article" date="2022" name="Nat. Ecol. Evol.">
        <title>A masculinizing supergene underlies an exaggerated male reproductive morph in a spider.</title>
        <authorList>
            <person name="Hendrickx F."/>
            <person name="De Corte Z."/>
            <person name="Sonet G."/>
            <person name="Van Belleghem S.M."/>
            <person name="Kostlbacher S."/>
            <person name="Vangestel C."/>
        </authorList>
    </citation>
    <scope>NUCLEOTIDE SEQUENCE [LARGE SCALE GENOMIC DNA]</scope>
    <source>
        <strain evidence="1">W744_W776</strain>
    </source>
</reference>
<name>A0AAV6TKQ4_9ARAC</name>
<keyword evidence="2" id="KW-1185">Reference proteome</keyword>
<sequence length="207" mass="24292">MPYSTLYIKRLPEHAITFRREALARITIPDKLQDYMAEWKAKNGKAPLNQLMVVEECKLKAYLEEFDCVPKVVDYPHNETLCRTLSEQAREQRKSFAVVQDSVCFENASLNQIKINEIEEKCSSLINKYNQPCHSLGYDMKVEENFVYSKKILEHLHSNKTSSILLKTKGYNCTLDKMYTRRCQTIRIVIDFANFKINNVTYNPKYE</sequence>
<protein>
    <submittedName>
        <fullName evidence="1">Uncharacterized protein</fullName>
    </submittedName>
</protein>
<accession>A0AAV6TKQ4</accession>
<comment type="caution">
    <text evidence="1">The sequence shown here is derived from an EMBL/GenBank/DDBJ whole genome shotgun (WGS) entry which is preliminary data.</text>
</comment>
<evidence type="ECO:0000313" key="2">
    <source>
        <dbReference type="Proteomes" id="UP000827092"/>
    </source>
</evidence>
<organism evidence="1 2">
    <name type="scientific">Oedothorax gibbosus</name>
    <dbReference type="NCBI Taxonomy" id="931172"/>
    <lineage>
        <taxon>Eukaryota</taxon>
        <taxon>Metazoa</taxon>
        <taxon>Ecdysozoa</taxon>
        <taxon>Arthropoda</taxon>
        <taxon>Chelicerata</taxon>
        <taxon>Arachnida</taxon>
        <taxon>Araneae</taxon>
        <taxon>Araneomorphae</taxon>
        <taxon>Entelegynae</taxon>
        <taxon>Araneoidea</taxon>
        <taxon>Linyphiidae</taxon>
        <taxon>Erigoninae</taxon>
        <taxon>Oedothorax</taxon>
    </lineage>
</organism>
<gene>
    <name evidence="1" type="ORF">JTE90_022542</name>
</gene>
<proteinExistence type="predicted"/>